<dbReference type="EMBL" id="CP051128">
    <property type="protein sequence ID" value="QIZ09285.1"/>
    <property type="molecule type" value="Genomic_DNA"/>
</dbReference>
<feature type="compositionally biased region" description="Polar residues" evidence="1">
    <location>
        <begin position="164"/>
        <end position="174"/>
    </location>
</feature>
<evidence type="ECO:0000313" key="3">
    <source>
        <dbReference type="EMBL" id="QIZ09285.1"/>
    </source>
</evidence>
<feature type="domain" description="DUF2382" evidence="2">
    <location>
        <begin position="45"/>
        <end position="153"/>
    </location>
</feature>
<feature type="region of interest" description="Disordered" evidence="1">
    <location>
        <begin position="1"/>
        <end position="48"/>
    </location>
</feature>
<reference evidence="3 4" key="1">
    <citation type="submission" date="2020-04" db="EMBL/GenBank/DDBJ databases">
        <title>Genome-Wide Identification of 5-Methylcytosine Sites in Bacterial Genomes By High-Throughput Sequencing of MspJI Restriction Fragments.</title>
        <authorList>
            <person name="Wu V."/>
        </authorList>
    </citation>
    <scope>NUCLEOTIDE SEQUENCE [LARGE SCALE GENOMIC DNA]</scope>
    <source>
        <strain evidence="3 4">S2</strain>
    </source>
</reference>
<sequence length="174" mass="19265">MSDFLGLFGDDKSQNTESENSQTTMSNQGNDPSTSTQDTKTDGSLQLHKEELDIVKNNVDAGQVVISKDVVEEQRTVDVPVMHEEVVIKRTPLHNERSDGSTISQETITIPVTQEQVEVNKYTVTTEEISASKRQIEDTQKVQETLRHEEAHVDTTGSVDIVSDGSSFNDINNS</sequence>
<name>A0A6H1P737_PRIMG</name>
<organism evidence="3 4">
    <name type="scientific">Priestia megaterium</name>
    <name type="common">Bacillus megaterium</name>
    <dbReference type="NCBI Taxonomy" id="1404"/>
    <lineage>
        <taxon>Bacteria</taxon>
        <taxon>Bacillati</taxon>
        <taxon>Bacillota</taxon>
        <taxon>Bacilli</taxon>
        <taxon>Bacillales</taxon>
        <taxon>Bacillaceae</taxon>
        <taxon>Priestia</taxon>
    </lineage>
</organism>
<dbReference type="NCBIfam" id="TIGR02271">
    <property type="entry name" value="YsnF/AvaK domain"/>
    <property type="match status" value="1"/>
</dbReference>
<feature type="compositionally biased region" description="Polar residues" evidence="1">
    <location>
        <begin position="15"/>
        <end position="44"/>
    </location>
</feature>
<dbReference type="Pfam" id="PF09557">
    <property type="entry name" value="DUF2382"/>
    <property type="match status" value="1"/>
</dbReference>
<dbReference type="Proteomes" id="UP000501868">
    <property type="component" value="Chromosome"/>
</dbReference>
<reference evidence="3 4" key="2">
    <citation type="submission" date="2020-04" db="EMBL/GenBank/DDBJ databases">
        <authorList>
            <person name="Fomenkov A."/>
            <person name="Anton B.P."/>
            <person name="Roberts R.J."/>
        </authorList>
    </citation>
    <scope>NUCLEOTIDE SEQUENCE [LARGE SCALE GENOMIC DNA]</scope>
    <source>
        <strain evidence="3 4">S2</strain>
    </source>
</reference>
<evidence type="ECO:0000259" key="2">
    <source>
        <dbReference type="Pfam" id="PF09557"/>
    </source>
</evidence>
<protein>
    <submittedName>
        <fullName evidence="3">YsnF/AvaK domain-containing protein</fullName>
    </submittedName>
</protein>
<accession>A0A6H1P737</accession>
<dbReference type="PANTHER" id="PTHR38463:SF1">
    <property type="entry name" value="STRESS RESPONSE PROTEIN YSNF"/>
    <property type="match status" value="1"/>
</dbReference>
<gene>
    <name evidence="3" type="ORF">HFZ78_23410</name>
</gene>
<proteinExistence type="predicted"/>
<dbReference type="AlphaFoldDB" id="A0A6H1P737"/>
<dbReference type="InterPro" id="IPR052967">
    <property type="entry name" value="Stress_Response_Assoc"/>
</dbReference>
<evidence type="ECO:0000256" key="1">
    <source>
        <dbReference type="SAM" id="MobiDB-lite"/>
    </source>
</evidence>
<dbReference type="InterPro" id="IPR019060">
    <property type="entry name" value="DUF2382"/>
</dbReference>
<dbReference type="PANTHER" id="PTHR38463">
    <property type="entry name" value="STRESS RESPONSE PROTEIN YSNF"/>
    <property type="match status" value="1"/>
</dbReference>
<evidence type="ECO:0000313" key="4">
    <source>
        <dbReference type="Proteomes" id="UP000501868"/>
    </source>
</evidence>
<feature type="region of interest" description="Disordered" evidence="1">
    <location>
        <begin position="149"/>
        <end position="174"/>
    </location>
</feature>